<keyword evidence="4 6" id="KW-0472">Membrane</keyword>
<dbReference type="Gene3D" id="1.20.1070.10">
    <property type="entry name" value="Rhodopsin 7-helix transmembrane proteins"/>
    <property type="match status" value="1"/>
</dbReference>
<name>A0ABY7G3V7_MYAAR</name>
<feature type="transmembrane region" description="Helical" evidence="6">
    <location>
        <begin position="139"/>
        <end position="158"/>
    </location>
</feature>
<dbReference type="PANTHER" id="PTHR23112:SF0">
    <property type="entry name" value="TRANSMEMBRANE PROTEIN 116"/>
    <property type="match status" value="1"/>
</dbReference>
<evidence type="ECO:0000256" key="3">
    <source>
        <dbReference type="ARBA" id="ARBA00022989"/>
    </source>
</evidence>
<accession>A0ABY7G3V7</accession>
<keyword evidence="8" id="KW-1185">Reference proteome</keyword>
<feature type="transmembrane region" description="Helical" evidence="6">
    <location>
        <begin position="236"/>
        <end position="256"/>
    </location>
</feature>
<sequence length="346" mass="38414">MARDGYDFPVYGLNNGMFYPLHIPSLVCTAISFASVIITLVLMIKSRNIKSFFTSWSKSERFILYMALCDGSYNIFHFATHAHVAVVQGPVYPRSVCVLYAFGMIVFVTAQSLLANLVAVNAFMLMYLDKYLNLGRYDWRLIAWVFGAPIIGSTFAAIFEQLGPTGAVCAFDGVNGRITQICFTTGPMILIFVANVALYTATWIRIRSRSLELRRSLGAHCAAQSIPIKAAKAMSLFVGAFFIQWMVVSVYGTWAMVNNGVPDFLEHLYHILPDIGGLLNLIVLLMIRRGNLLSNKKTTPTTTETDARSCTKHSKDSTDGIIPVGDVRKIPLHVIENEKDEITSDL</sequence>
<keyword evidence="2 6" id="KW-0812">Transmembrane</keyword>
<keyword evidence="3 6" id="KW-1133">Transmembrane helix</keyword>
<dbReference type="EMBL" id="CP111026">
    <property type="protein sequence ID" value="WAR27726.1"/>
    <property type="molecule type" value="Genomic_DNA"/>
</dbReference>
<feature type="transmembrane region" description="Helical" evidence="6">
    <location>
        <begin position="268"/>
        <end position="287"/>
    </location>
</feature>
<evidence type="ECO:0000313" key="8">
    <source>
        <dbReference type="Proteomes" id="UP001164746"/>
    </source>
</evidence>
<evidence type="ECO:0000256" key="1">
    <source>
        <dbReference type="ARBA" id="ARBA00004141"/>
    </source>
</evidence>
<feature type="transmembrane region" description="Helical" evidence="6">
    <location>
        <begin position="178"/>
        <end position="204"/>
    </location>
</feature>
<comment type="subcellular location">
    <subcellularLocation>
        <location evidence="1">Membrane</location>
        <topology evidence="1">Multi-pass membrane protein</topology>
    </subcellularLocation>
</comment>
<reference evidence="7" key="1">
    <citation type="submission" date="2022-11" db="EMBL/GenBank/DDBJ databases">
        <title>Centuries of genome instability and evolution in soft-shell clam transmissible cancer (bioRxiv).</title>
        <authorList>
            <person name="Hart S.F.M."/>
            <person name="Yonemitsu M.A."/>
            <person name="Giersch R.M."/>
            <person name="Beal B.F."/>
            <person name="Arriagada G."/>
            <person name="Davis B.W."/>
            <person name="Ostrander E.A."/>
            <person name="Goff S.P."/>
            <person name="Metzger M.J."/>
        </authorList>
    </citation>
    <scope>NUCLEOTIDE SEQUENCE</scope>
    <source>
        <strain evidence="7">MELC-2E11</strain>
        <tissue evidence="7">Siphon/mantle</tissue>
    </source>
</reference>
<feature type="compositionally biased region" description="Basic and acidic residues" evidence="5">
    <location>
        <begin position="305"/>
        <end position="316"/>
    </location>
</feature>
<feature type="transmembrane region" description="Helical" evidence="6">
    <location>
        <begin position="62"/>
        <end position="79"/>
    </location>
</feature>
<feature type="transmembrane region" description="Helical" evidence="6">
    <location>
        <begin position="99"/>
        <end position="127"/>
    </location>
</feature>
<dbReference type="PANTHER" id="PTHR23112">
    <property type="entry name" value="G PROTEIN-COUPLED RECEPTOR 157-RELATED"/>
    <property type="match status" value="1"/>
</dbReference>
<feature type="region of interest" description="Disordered" evidence="5">
    <location>
        <begin position="296"/>
        <end position="316"/>
    </location>
</feature>
<feature type="transmembrane region" description="Helical" evidence="6">
    <location>
        <begin position="20"/>
        <end position="42"/>
    </location>
</feature>
<evidence type="ECO:0000256" key="6">
    <source>
        <dbReference type="SAM" id="Phobius"/>
    </source>
</evidence>
<proteinExistence type="predicted"/>
<protein>
    <recommendedName>
        <fullName evidence="9">G-protein coupled receptors family 1 profile domain-containing protein</fullName>
    </recommendedName>
</protein>
<evidence type="ECO:0000256" key="4">
    <source>
        <dbReference type="ARBA" id="ARBA00023136"/>
    </source>
</evidence>
<evidence type="ECO:0000256" key="2">
    <source>
        <dbReference type="ARBA" id="ARBA00022692"/>
    </source>
</evidence>
<dbReference type="Proteomes" id="UP001164746">
    <property type="component" value="Chromosome 15"/>
</dbReference>
<evidence type="ECO:0000256" key="5">
    <source>
        <dbReference type="SAM" id="MobiDB-lite"/>
    </source>
</evidence>
<dbReference type="SUPFAM" id="SSF81321">
    <property type="entry name" value="Family A G protein-coupled receptor-like"/>
    <property type="match status" value="1"/>
</dbReference>
<evidence type="ECO:0008006" key="9">
    <source>
        <dbReference type="Google" id="ProtNLM"/>
    </source>
</evidence>
<organism evidence="7 8">
    <name type="scientific">Mya arenaria</name>
    <name type="common">Soft-shell clam</name>
    <dbReference type="NCBI Taxonomy" id="6604"/>
    <lineage>
        <taxon>Eukaryota</taxon>
        <taxon>Metazoa</taxon>
        <taxon>Spiralia</taxon>
        <taxon>Lophotrochozoa</taxon>
        <taxon>Mollusca</taxon>
        <taxon>Bivalvia</taxon>
        <taxon>Autobranchia</taxon>
        <taxon>Heteroconchia</taxon>
        <taxon>Euheterodonta</taxon>
        <taxon>Imparidentia</taxon>
        <taxon>Neoheterodontei</taxon>
        <taxon>Myida</taxon>
        <taxon>Myoidea</taxon>
        <taxon>Myidae</taxon>
        <taxon>Mya</taxon>
    </lineage>
</organism>
<gene>
    <name evidence="7" type="ORF">MAR_013430</name>
</gene>
<evidence type="ECO:0000313" key="7">
    <source>
        <dbReference type="EMBL" id="WAR27726.1"/>
    </source>
</evidence>